<comment type="caution">
    <text evidence="5">The sequence shown here is derived from an EMBL/GenBank/DDBJ whole genome shotgun (WGS) entry which is preliminary data.</text>
</comment>
<dbReference type="SMART" id="SM00563">
    <property type="entry name" value="PlsC"/>
    <property type="match status" value="1"/>
</dbReference>
<dbReference type="Proteomes" id="UP000663801">
    <property type="component" value="Unassembled WGS sequence"/>
</dbReference>
<proteinExistence type="predicted"/>
<evidence type="ECO:0000313" key="6">
    <source>
        <dbReference type="Proteomes" id="UP000663801"/>
    </source>
</evidence>
<dbReference type="RefSeq" id="WP_205258372.1">
    <property type="nucleotide sequence ID" value="NZ_BAAAPV010000006.1"/>
</dbReference>
<evidence type="ECO:0000313" key="5">
    <source>
        <dbReference type="EMBL" id="MBM9478253.1"/>
    </source>
</evidence>
<accession>A0A938YS74</accession>
<keyword evidence="6" id="KW-1185">Reference proteome</keyword>
<evidence type="ECO:0000259" key="4">
    <source>
        <dbReference type="SMART" id="SM00563"/>
    </source>
</evidence>
<dbReference type="AlphaFoldDB" id="A0A938YS74"/>
<gene>
    <name evidence="5" type="ORF">JL107_17530</name>
</gene>
<feature type="region of interest" description="Disordered" evidence="3">
    <location>
        <begin position="1"/>
        <end position="24"/>
    </location>
</feature>
<evidence type="ECO:0000256" key="2">
    <source>
        <dbReference type="ARBA" id="ARBA00023315"/>
    </source>
</evidence>
<dbReference type="PANTHER" id="PTHR10434:SF11">
    <property type="entry name" value="1-ACYL-SN-GLYCEROL-3-PHOSPHATE ACYLTRANSFERASE"/>
    <property type="match status" value="1"/>
</dbReference>
<dbReference type="GO" id="GO:0003841">
    <property type="term" value="F:1-acylglycerol-3-phosphate O-acyltransferase activity"/>
    <property type="evidence" value="ECO:0007669"/>
    <property type="project" value="TreeGrafter"/>
</dbReference>
<dbReference type="CDD" id="cd07989">
    <property type="entry name" value="LPLAT_AGPAT-like"/>
    <property type="match status" value="1"/>
</dbReference>
<name>A0A938YS74_9ACTN</name>
<dbReference type="SUPFAM" id="SSF69593">
    <property type="entry name" value="Glycerol-3-phosphate (1)-acyltransferase"/>
    <property type="match status" value="1"/>
</dbReference>
<evidence type="ECO:0000256" key="1">
    <source>
        <dbReference type="ARBA" id="ARBA00022679"/>
    </source>
</evidence>
<evidence type="ECO:0000256" key="3">
    <source>
        <dbReference type="SAM" id="MobiDB-lite"/>
    </source>
</evidence>
<feature type="domain" description="Phospholipid/glycerol acyltransferase" evidence="4">
    <location>
        <begin position="53"/>
        <end position="163"/>
    </location>
</feature>
<dbReference type="GO" id="GO:0006654">
    <property type="term" value="P:phosphatidic acid biosynthetic process"/>
    <property type="evidence" value="ECO:0007669"/>
    <property type="project" value="TreeGrafter"/>
</dbReference>
<dbReference type="EMBL" id="JAERWL010000016">
    <property type="protein sequence ID" value="MBM9478253.1"/>
    <property type="molecule type" value="Genomic_DNA"/>
</dbReference>
<keyword evidence="1" id="KW-0808">Transferase</keyword>
<organism evidence="5 6">
    <name type="scientific">Nakamurella flavida</name>
    <dbReference type="NCBI Taxonomy" id="363630"/>
    <lineage>
        <taxon>Bacteria</taxon>
        <taxon>Bacillati</taxon>
        <taxon>Actinomycetota</taxon>
        <taxon>Actinomycetes</taxon>
        <taxon>Nakamurellales</taxon>
        <taxon>Nakamurellaceae</taxon>
        <taxon>Nakamurella</taxon>
    </lineage>
</organism>
<protein>
    <submittedName>
        <fullName evidence="5">1-acyl-sn-glycerol-3-phosphate acyltransferase</fullName>
    </submittedName>
</protein>
<dbReference type="PANTHER" id="PTHR10434">
    <property type="entry name" value="1-ACYL-SN-GLYCEROL-3-PHOSPHATE ACYLTRANSFERASE"/>
    <property type="match status" value="1"/>
</dbReference>
<keyword evidence="2 5" id="KW-0012">Acyltransferase</keyword>
<reference evidence="5" key="1">
    <citation type="submission" date="2021-01" db="EMBL/GenBank/DDBJ databases">
        <title>KCTC 19127 draft genome.</title>
        <authorList>
            <person name="An D."/>
        </authorList>
    </citation>
    <scope>NUCLEOTIDE SEQUENCE</scope>
    <source>
        <strain evidence="5">KCTC 19127</strain>
    </source>
</reference>
<dbReference type="InterPro" id="IPR002123">
    <property type="entry name" value="Plipid/glycerol_acylTrfase"/>
</dbReference>
<sequence length="227" mass="24196">MRFLNLEGRGDPVPQHSSPRGMDRGRRIGIALGAALYRLHVRGRDRVPATGPLVMVANHTNFMDGPVLFGAFPRRLSFLVKAEAVTGPLGWLLKHVGQYALVRDKPDRIPLLASLAQLQAGGAIGVFPEGTRGQGDVATVFAGAGWLAARSGATIVPVAVRGVSRPSGVRRRFRPRVEVLVGQPFAVEQGASRTAVAAATDGIREHLAALVRTLDEDLAAGSVDRRH</sequence>
<dbReference type="Pfam" id="PF01553">
    <property type="entry name" value="Acyltransferase"/>
    <property type="match status" value="1"/>
</dbReference>